<accession>A0A8S5VU54</accession>
<protein>
    <submittedName>
        <fullName evidence="1">Uncharacterized protein</fullName>
    </submittedName>
</protein>
<reference evidence="1" key="1">
    <citation type="journal article" date="2021" name="Proc. Natl. Acad. Sci. U.S.A.">
        <title>A Catalog of Tens of Thousands of Viruses from Human Metagenomes Reveals Hidden Associations with Chronic Diseases.</title>
        <authorList>
            <person name="Tisza M.J."/>
            <person name="Buck C.B."/>
        </authorList>
    </citation>
    <scope>NUCLEOTIDE SEQUENCE</scope>
    <source>
        <strain evidence="1">CtASH1</strain>
    </source>
</reference>
<proteinExistence type="predicted"/>
<evidence type="ECO:0000313" key="1">
    <source>
        <dbReference type="EMBL" id="DAG97952.1"/>
    </source>
</evidence>
<name>A0A8S5VU54_9CAUD</name>
<dbReference type="EMBL" id="BK035393">
    <property type="protein sequence ID" value="DAG97952.1"/>
    <property type="molecule type" value="Genomic_DNA"/>
</dbReference>
<organism evidence="1">
    <name type="scientific">Ackermannviridae sp</name>
    <dbReference type="NCBI Taxonomy" id="2831612"/>
    <lineage>
        <taxon>Viruses</taxon>
        <taxon>Duplodnaviria</taxon>
        <taxon>Heunggongvirae</taxon>
        <taxon>Uroviricota</taxon>
        <taxon>Caudoviricetes</taxon>
        <taxon>Pantevenvirales</taxon>
        <taxon>Ackermannviridae</taxon>
    </lineage>
</organism>
<sequence>MEEEFVLHGNIKFTESGVVNPLGQICTYEEFIEKIRDNDNVRDIFEDVSYAFKMTYNDYHRIFPDNKRNLERTFNIVPQCGKTRHFDFYKKHGFEIYVD</sequence>